<evidence type="ECO:0000313" key="2">
    <source>
        <dbReference type="EMBL" id="WEK35060.1"/>
    </source>
</evidence>
<feature type="signal peptide" evidence="1">
    <location>
        <begin position="1"/>
        <end position="22"/>
    </location>
</feature>
<evidence type="ECO:0000313" key="3">
    <source>
        <dbReference type="Proteomes" id="UP001220610"/>
    </source>
</evidence>
<sequence>MKRTAFSAAMLVAALATLSACKKDKGGENLLYEKADAFFARHAVPTQTFTGDAATGFTITGEKGTKIVFPANAFVKGDGNYATGTVTVTLKEILSKKDVMFSGVMTESNGQLLESGGELEVKARQGDAALNMQPDAQIAVEVPKVMNDVDMGLFVQEKRERPQGGNDSPYESPFTWVPAPYAPFGNGPNSYSFNLPGFTWVNCDRFYSDARPKTTITVLPDFQDDNAVSDLQVMLVFRDIVTVITLPYDFTANKFQSYYNSLPVGLQADLVIIGKDSEGYIQFGSQLITISANMHVDCPVKRSTQAEVDAFLSSVQ</sequence>
<accession>A0AAJ6BEY4</accession>
<evidence type="ECO:0000256" key="1">
    <source>
        <dbReference type="SAM" id="SignalP"/>
    </source>
</evidence>
<keyword evidence="1" id="KW-0732">Signal</keyword>
<gene>
    <name evidence="2" type="ORF">P0Y53_21435</name>
</gene>
<dbReference type="EMBL" id="CP119311">
    <property type="protein sequence ID" value="WEK35060.1"/>
    <property type="molecule type" value="Genomic_DNA"/>
</dbReference>
<name>A0AAJ6BEY4_9BACT</name>
<proteinExistence type="predicted"/>
<feature type="chain" id="PRO_5042479109" description="Lipoprotein" evidence="1">
    <location>
        <begin position="23"/>
        <end position="316"/>
    </location>
</feature>
<evidence type="ECO:0008006" key="4">
    <source>
        <dbReference type="Google" id="ProtNLM"/>
    </source>
</evidence>
<dbReference type="AlphaFoldDB" id="A0AAJ6BEY4"/>
<reference evidence="2" key="1">
    <citation type="submission" date="2023-03" db="EMBL/GenBank/DDBJ databases">
        <title>Andean soil-derived lignocellulolytic bacterial consortium as a source of novel taxa and putative plastic-active enzymes.</title>
        <authorList>
            <person name="Diaz-Garcia L."/>
            <person name="Chuvochina M."/>
            <person name="Feuerriegel G."/>
            <person name="Bunk B."/>
            <person name="Sproer C."/>
            <person name="Streit W.R."/>
            <person name="Rodriguez L.M."/>
            <person name="Overmann J."/>
            <person name="Jimenez D.J."/>
        </authorList>
    </citation>
    <scope>NUCLEOTIDE SEQUENCE</scope>
    <source>
        <strain evidence="2">MAG 7</strain>
    </source>
</reference>
<organism evidence="2 3">
    <name type="scientific">Candidatus Pseudobacter hemicellulosilyticus</name>
    <dbReference type="NCBI Taxonomy" id="3121375"/>
    <lineage>
        <taxon>Bacteria</taxon>
        <taxon>Pseudomonadati</taxon>
        <taxon>Bacteroidota</taxon>
        <taxon>Chitinophagia</taxon>
        <taxon>Chitinophagales</taxon>
        <taxon>Chitinophagaceae</taxon>
        <taxon>Pseudobacter</taxon>
    </lineage>
</organism>
<dbReference type="Proteomes" id="UP001220610">
    <property type="component" value="Chromosome"/>
</dbReference>
<protein>
    <recommendedName>
        <fullName evidence="4">Lipoprotein</fullName>
    </recommendedName>
</protein>